<dbReference type="Proteomes" id="UP000554235">
    <property type="component" value="Unassembled WGS sequence"/>
</dbReference>
<gene>
    <name evidence="1" type="ORF">FALBO_9773</name>
</gene>
<dbReference type="AlphaFoldDB" id="A0A8H4L766"/>
<protein>
    <submittedName>
        <fullName evidence="1">Uncharacterized protein</fullName>
    </submittedName>
</protein>
<reference evidence="1 2" key="1">
    <citation type="submission" date="2020-01" db="EMBL/GenBank/DDBJ databases">
        <title>Identification and distribution of gene clusters putatively required for synthesis of sphingolipid metabolism inhibitors in phylogenetically diverse species of the filamentous fungus Fusarium.</title>
        <authorList>
            <person name="Kim H.-S."/>
            <person name="Busman M."/>
            <person name="Brown D.W."/>
            <person name="Divon H."/>
            <person name="Uhlig S."/>
            <person name="Proctor R.H."/>
        </authorList>
    </citation>
    <scope>NUCLEOTIDE SEQUENCE [LARGE SCALE GENOMIC DNA]</scope>
    <source>
        <strain evidence="1 2">NRRL 20459</strain>
    </source>
</reference>
<evidence type="ECO:0000313" key="2">
    <source>
        <dbReference type="Proteomes" id="UP000554235"/>
    </source>
</evidence>
<keyword evidence="2" id="KW-1185">Reference proteome</keyword>
<accession>A0A8H4L766</accession>
<sequence>MCDNGYIDGGGRLQNFHTGIAANGNSEAARLTALESATIQAGIRSLQGYNVMGTGHQGPFFYAATSQDGDQFTSHAAQLQARFIGEYEC</sequence>
<comment type="caution">
    <text evidence="1">The sequence shown here is derived from an EMBL/GenBank/DDBJ whole genome shotgun (WGS) entry which is preliminary data.</text>
</comment>
<proteinExistence type="predicted"/>
<name>A0A8H4L766_9HYPO</name>
<dbReference type="OrthoDB" id="3440316at2759"/>
<dbReference type="EMBL" id="JAADYS010001361">
    <property type="protein sequence ID" value="KAF4463406.1"/>
    <property type="molecule type" value="Genomic_DNA"/>
</dbReference>
<evidence type="ECO:0000313" key="1">
    <source>
        <dbReference type="EMBL" id="KAF4463406.1"/>
    </source>
</evidence>
<organism evidence="1 2">
    <name type="scientific">Fusarium albosuccineum</name>
    <dbReference type="NCBI Taxonomy" id="1237068"/>
    <lineage>
        <taxon>Eukaryota</taxon>
        <taxon>Fungi</taxon>
        <taxon>Dikarya</taxon>
        <taxon>Ascomycota</taxon>
        <taxon>Pezizomycotina</taxon>
        <taxon>Sordariomycetes</taxon>
        <taxon>Hypocreomycetidae</taxon>
        <taxon>Hypocreales</taxon>
        <taxon>Nectriaceae</taxon>
        <taxon>Fusarium</taxon>
        <taxon>Fusarium decemcellulare species complex</taxon>
    </lineage>
</organism>